<proteinExistence type="predicted"/>
<evidence type="ECO:0000313" key="5">
    <source>
        <dbReference type="EMBL" id="KAK3052589.1"/>
    </source>
</evidence>
<feature type="compositionally biased region" description="Basic and acidic residues" evidence="3">
    <location>
        <begin position="134"/>
        <end position="144"/>
    </location>
</feature>
<dbReference type="CDD" id="cd21044">
    <property type="entry name" value="Rab11BD_RAB3IP_like"/>
    <property type="match status" value="1"/>
</dbReference>
<evidence type="ECO:0000256" key="2">
    <source>
        <dbReference type="SAM" id="Coils"/>
    </source>
</evidence>
<dbReference type="GO" id="GO:0005085">
    <property type="term" value="F:guanyl-nucleotide exchange factor activity"/>
    <property type="evidence" value="ECO:0007669"/>
    <property type="project" value="InterPro"/>
</dbReference>
<accession>A0AAJ0G8Q5</accession>
<dbReference type="Pfam" id="PF06428">
    <property type="entry name" value="Sec2p"/>
    <property type="match status" value="1"/>
</dbReference>
<evidence type="ECO:0000259" key="4">
    <source>
        <dbReference type="Pfam" id="PF06428"/>
    </source>
</evidence>
<dbReference type="Gene3D" id="6.10.140.910">
    <property type="match status" value="1"/>
</dbReference>
<feature type="region of interest" description="Disordered" evidence="3">
    <location>
        <begin position="123"/>
        <end position="149"/>
    </location>
</feature>
<dbReference type="PANTHER" id="PTHR14430">
    <property type="entry name" value="RABIN3-RELATED"/>
    <property type="match status" value="1"/>
</dbReference>
<feature type="region of interest" description="Disordered" evidence="3">
    <location>
        <begin position="391"/>
        <end position="438"/>
    </location>
</feature>
<dbReference type="InterPro" id="IPR009449">
    <property type="entry name" value="Sec2_N"/>
</dbReference>
<feature type="compositionally biased region" description="Polar residues" evidence="3">
    <location>
        <begin position="52"/>
        <end position="75"/>
    </location>
</feature>
<feature type="compositionally biased region" description="Low complexity" evidence="3">
    <location>
        <begin position="812"/>
        <end position="828"/>
    </location>
</feature>
<feature type="compositionally biased region" description="Low complexity" evidence="3">
    <location>
        <begin position="841"/>
        <end position="858"/>
    </location>
</feature>
<feature type="compositionally biased region" description="Low complexity" evidence="3">
    <location>
        <begin position="714"/>
        <end position="725"/>
    </location>
</feature>
<feature type="coiled-coil region" evidence="2">
    <location>
        <begin position="178"/>
        <end position="312"/>
    </location>
</feature>
<dbReference type="AlphaFoldDB" id="A0AAJ0G8Q5"/>
<evidence type="ECO:0000256" key="1">
    <source>
        <dbReference type="ARBA" id="ARBA00023054"/>
    </source>
</evidence>
<dbReference type="GO" id="GO:0051286">
    <property type="term" value="C:cell tip"/>
    <property type="evidence" value="ECO:0007669"/>
    <property type="project" value="TreeGrafter"/>
</dbReference>
<feature type="region of interest" description="Disordered" evidence="3">
    <location>
        <begin position="693"/>
        <end position="925"/>
    </location>
</feature>
<evidence type="ECO:0000313" key="6">
    <source>
        <dbReference type="Proteomes" id="UP001271007"/>
    </source>
</evidence>
<sequence length="925" mass="99267">MYIPSAKPAIHWAGNHPLADNLTTPQPPRWPQVFNVADYLFISSWANGASSLKSSPPAQLTRSTTPSPVQPSKSRNALPLPYRLVKSKSFAQLRKGGVDGGEEGMAATAVSSPVSALRDEGVMDTRTPSPVAGKESEEVGREGSVDGSYQPDLSQEVAMLSTKLVNAINYQTNLDDSLQATRHELEISQQELARVRAEKQSLDDAVTQGVLVKKSEVDKVIAELRVELAKEKASRETAEKAKRQTDGELENLTASLFEEANNMVAAARQDTDAVEKRNSQLRNQIKDAQVLLASQQEQLQDLKLNMERQSKRTDFRDTSLPSTPINSASAVFDATYDSPSTTAQPADVPPAHPLSFTHLVQPVLRNDVAAYTDFAELLNWARWARQQSTLPHSRNASSTSQTNLSTAASTSSPNLPGSFFTTATPSASNSPTSTAATFTPPLKESKFYKRSLTEDIEPTLRLDLAPGLSFLSRRTVLSSLLAGTLTIEPFLPPTKFYSPIFACSLCGEARKAPPYLRQHRFRTSESEDAARYPLCGYCLERVRASADFVGFLRMVRDGHWRCGSEEEDRGAWGEGVRLRERMFWARVGGGVVPAASASGGGGGRRGTEVESPTKAKVGKSRSSESDAEAVKTGLERGGEDSTAPPPSSSHSTDDADADAGLVGIGRAIINMASRATSSAMPELHRDSDASLTIRNLDDTPHTPPAVSTAVGDEAASASAAPQALAEVEGETERQQEDISESQQDQADANAQLQREASTTSERESELEDAAMATPPETPFHDLPSSDHAGAGVGVAAPAVPVERDGVVEEVEAAPTAVQAAAEPTAPLAAEEEEVEEEQRARTPSPRTRSSNTEPSTETATPQPQPELSQSPQRSQSPLPSQPLGPQLAPRPTQEERERRPSSSASVSSTKSSVLARVRAMEGKGR</sequence>
<dbReference type="Proteomes" id="UP001271007">
    <property type="component" value="Unassembled WGS sequence"/>
</dbReference>
<gene>
    <name evidence="5" type="primary">SEC2</name>
    <name evidence="5" type="ORF">LTR09_006444</name>
</gene>
<evidence type="ECO:0000256" key="3">
    <source>
        <dbReference type="SAM" id="MobiDB-lite"/>
    </source>
</evidence>
<keyword evidence="6" id="KW-1185">Reference proteome</keyword>
<dbReference type="InterPro" id="IPR040351">
    <property type="entry name" value="RAB3IL/RAB3IP/Sec2"/>
</dbReference>
<feature type="compositionally biased region" description="Low complexity" evidence="3">
    <location>
        <begin position="740"/>
        <end position="759"/>
    </location>
</feature>
<dbReference type="GO" id="GO:0006887">
    <property type="term" value="P:exocytosis"/>
    <property type="evidence" value="ECO:0007669"/>
    <property type="project" value="TreeGrafter"/>
</dbReference>
<feature type="compositionally biased region" description="Low complexity" evidence="3">
    <location>
        <begin position="865"/>
        <end position="889"/>
    </location>
</feature>
<feature type="compositionally biased region" description="Low complexity" evidence="3">
    <location>
        <begin position="901"/>
        <end position="912"/>
    </location>
</feature>
<dbReference type="PANTHER" id="PTHR14430:SF0">
    <property type="entry name" value="SEC2P DOMAIN-CONTAINING PROTEIN"/>
    <property type="match status" value="1"/>
</dbReference>
<feature type="compositionally biased region" description="Low complexity" evidence="3">
    <location>
        <begin position="418"/>
        <end position="438"/>
    </location>
</feature>
<dbReference type="SUPFAM" id="SSF144284">
    <property type="entry name" value="Sec2 N-terminal region"/>
    <property type="match status" value="1"/>
</dbReference>
<feature type="domain" description="GDP/GTP exchange factor Sec2 N-terminal" evidence="4">
    <location>
        <begin position="171"/>
        <end position="308"/>
    </location>
</feature>
<dbReference type="EMBL" id="JAWDJX010000020">
    <property type="protein sequence ID" value="KAK3052589.1"/>
    <property type="molecule type" value="Genomic_DNA"/>
</dbReference>
<reference evidence="5" key="1">
    <citation type="submission" date="2023-04" db="EMBL/GenBank/DDBJ databases">
        <title>Black Yeasts Isolated from many extreme environments.</title>
        <authorList>
            <person name="Coleine C."/>
            <person name="Stajich J.E."/>
            <person name="Selbmann L."/>
        </authorList>
    </citation>
    <scope>NUCLEOTIDE SEQUENCE</scope>
    <source>
        <strain evidence="5">CCFEE 5312</strain>
    </source>
</reference>
<feature type="region of interest" description="Disordered" evidence="3">
    <location>
        <begin position="52"/>
        <end position="78"/>
    </location>
</feature>
<dbReference type="GO" id="GO:0070319">
    <property type="term" value="C:Golgi to plasma membrane transport vesicle"/>
    <property type="evidence" value="ECO:0007669"/>
    <property type="project" value="TreeGrafter"/>
</dbReference>
<keyword evidence="1 2" id="KW-0175">Coiled coil</keyword>
<comment type="caution">
    <text evidence="5">The sequence shown here is derived from an EMBL/GenBank/DDBJ whole genome shotgun (WGS) entry which is preliminary data.</text>
</comment>
<protein>
    <submittedName>
        <fullName evidence="5">Rab guanine nucleotide exchange factor S2</fullName>
    </submittedName>
</protein>
<dbReference type="Pfam" id="PF25555">
    <property type="entry name" value="RAB3A-like_C"/>
    <property type="match status" value="1"/>
</dbReference>
<feature type="region of interest" description="Disordered" evidence="3">
    <location>
        <begin position="594"/>
        <end position="657"/>
    </location>
</feature>
<name>A0AAJ0G8Q5_9PEZI</name>
<feature type="compositionally biased region" description="Polar residues" evidence="3">
    <location>
        <begin position="391"/>
        <end position="415"/>
    </location>
</feature>
<organism evidence="5 6">
    <name type="scientific">Extremus antarcticus</name>
    <dbReference type="NCBI Taxonomy" id="702011"/>
    <lineage>
        <taxon>Eukaryota</taxon>
        <taxon>Fungi</taxon>
        <taxon>Dikarya</taxon>
        <taxon>Ascomycota</taxon>
        <taxon>Pezizomycotina</taxon>
        <taxon>Dothideomycetes</taxon>
        <taxon>Dothideomycetidae</taxon>
        <taxon>Mycosphaerellales</taxon>
        <taxon>Extremaceae</taxon>
        <taxon>Extremus</taxon>
    </lineage>
</organism>